<organism evidence="1 2">
    <name type="scientific">Chitinimonas prasina</name>
    <dbReference type="NCBI Taxonomy" id="1434937"/>
    <lineage>
        <taxon>Bacteria</taxon>
        <taxon>Pseudomonadati</taxon>
        <taxon>Pseudomonadota</taxon>
        <taxon>Betaproteobacteria</taxon>
        <taxon>Neisseriales</taxon>
        <taxon>Chitinibacteraceae</taxon>
        <taxon>Chitinimonas</taxon>
    </lineage>
</organism>
<name>A0ABQ5YIS2_9NEIS</name>
<evidence type="ECO:0000313" key="2">
    <source>
        <dbReference type="Proteomes" id="UP001156706"/>
    </source>
</evidence>
<accession>A0ABQ5YIS2</accession>
<keyword evidence="2" id="KW-1185">Reference proteome</keyword>
<dbReference type="EMBL" id="BSOG01000006">
    <property type="protein sequence ID" value="GLR14910.1"/>
    <property type="molecule type" value="Genomic_DNA"/>
</dbReference>
<dbReference type="RefSeq" id="WP_284197982.1">
    <property type="nucleotide sequence ID" value="NZ_BSOG01000006.1"/>
</dbReference>
<gene>
    <name evidence="1" type="ORF">GCM10007907_37000</name>
</gene>
<dbReference type="Proteomes" id="UP001156706">
    <property type="component" value="Unassembled WGS sequence"/>
</dbReference>
<reference evidence="2" key="1">
    <citation type="journal article" date="2019" name="Int. J. Syst. Evol. Microbiol.">
        <title>The Global Catalogue of Microorganisms (GCM) 10K type strain sequencing project: providing services to taxonomists for standard genome sequencing and annotation.</title>
        <authorList>
            <consortium name="The Broad Institute Genomics Platform"/>
            <consortium name="The Broad Institute Genome Sequencing Center for Infectious Disease"/>
            <person name="Wu L."/>
            <person name="Ma J."/>
        </authorList>
    </citation>
    <scope>NUCLEOTIDE SEQUENCE [LARGE SCALE GENOMIC DNA]</scope>
    <source>
        <strain evidence="2">NBRC 110044</strain>
    </source>
</reference>
<sequence length="120" mass="13768">MRQDIMIILDMSISAAEIADLLKDFGYWTLPSDTCIKVWESENSGSDEVEVECASTDFYRYDESELSAIRAIIDKPQLVYVSFRNKPLAERIVNLLEKKYVSIIDNDHGSLTFRGVQLIR</sequence>
<comment type="caution">
    <text evidence="1">The sequence shown here is derived from an EMBL/GenBank/DDBJ whole genome shotgun (WGS) entry which is preliminary data.</text>
</comment>
<evidence type="ECO:0000313" key="1">
    <source>
        <dbReference type="EMBL" id="GLR14910.1"/>
    </source>
</evidence>
<evidence type="ECO:0008006" key="3">
    <source>
        <dbReference type="Google" id="ProtNLM"/>
    </source>
</evidence>
<protein>
    <recommendedName>
        <fullName evidence="3">DUF5615 domain-containing protein</fullName>
    </recommendedName>
</protein>
<proteinExistence type="predicted"/>